<proteinExistence type="inferred from homology"/>
<dbReference type="PANTHER" id="PTHR32046">
    <property type="entry name" value="G DOMAIN-CONTAINING PROTEIN"/>
    <property type="match status" value="1"/>
</dbReference>
<dbReference type="InterPro" id="IPR013783">
    <property type="entry name" value="Ig-like_fold"/>
</dbReference>
<dbReference type="AlphaFoldDB" id="A0A6J8ARK6"/>
<dbReference type="Gene3D" id="2.60.40.10">
    <property type="entry name" value="Immunoglobulins"/>
    <property type="match status" value="1"/>
</dbReference>
<evidence type="ECO:0000313" key="6">
    <source>
        <dbReference type="Proteomes" id="UP000507470"/>
    </source>
</evidence>
<dbReference type="GO" id="GO:0005525">
    <property type="term" value="F:GTP binding"/>
    <property type="evidence" value="ECO:0007669"/>
    <property type="project" value="InterPro"/>
</dbReference>
<protein>
    <recommendedName>
        <fullName evidence="4">AIG1-type G domain-containing protein</fullName>
    </recommendedName>
</protein>
<comment type="similarity">
    <text evidence="1">Belongs to the TRAFAC class TrmE-Era-EngA-EngB-Septin-like GTPase superfamily. AIG1/Toc34/Toc159-like paraseptin GTPase family. IAN subfamily.</text>
</comment>
<feature type="coiled-coil region" evidence="3">
    <location>
        <begin position="402"/>
        <end position="429"/>
    </location>
</feature>
<dbReference type="Proteomes" id="UP000507470">
    <property type="component" value="Unassembled WGS sequence"/>
</dbReference>
<organism evidence="5 6">
    <name type="scientific">Mytilus coruscus</name>
    <name type="common">Sea mussel</name>
    <dbReference type="NCBI Taxonomy" id="42192"/>
    <lineage>
        <taxon>Eukaryota</taxon>
        <taxon>Metazoa</taxon>
        <taxon>Spiralia</taxon>
        <taxon>Lophotrochozoa</taxon>
        <taxon>Mollusca</taxon>
        <taxon>Bivalvia</taxon>
        <taxon>Autobranchia</taxon>
        <taxon>Pteriomorphia</taxon>
        <taxon>Mytilida</taxon>
        <taxon>Mytiloidea</taxon>
        <taxon>Mytilidae</taxon>
        <taxon>Mytilinae</taxon>
        <taxon>Mytilus</taxon>
    </lineage>
</organism>
<name>A0A6J8ARK6_MYTCO</name>
<dbReference type="SUPFAM" id="SSF52540">
    <property type="entry name" value="P-loop containing nucleoside triphosphate hydrolases"/>
    <property type="match status" value="1"/>
</dbReference>
<sequence>MYTICPGTHSIRVKWDSSVVTETEFIIKYRVSGTTKFTDSPELNADTNGDYDVEIDQLKADTDYDVYLFYVDKEGSNHSLFKSVCTTNKLKTNFLRENSTADADKTVVPIVYHLKPKHIARIPVPIDTENQSSNFTSDDASGTYDYIRVCDMISEYKPSVCTLEEKTLLMLGATGTGKSTLINSLMNYIADVSYSEDHRFSIINHTDEERERTHHQHESQTTSVTLYRIPKIENLNINYKVNIIDTPGFLDTRNTKGLHDTQRDFDKRIEMQIKKLLETRVDHLDAIIIVVPMADTRLTNEQKMLFSSIVNLFGNDVKHNIFIAMTKDDGGEATCLHLLKACGIPCDKSFKFNNSNVFTKKTPEIDALIWRARKKNFVDLFKEIEKAPKTSVKSSVEVMNARITLQIQLEALKNKLSELAQDVANSNMNDDVLTKNTALMKQVKCTITVPKYTRQYTGKKSMNCKHCQKTCHANCWVPIQIFNRTCEAMSRNKCLVCDNKCDASKHTREKYIYKLEFEDKIITNVTALKECVKEPSKSFAQFQSIIDKISSLIKELKEKALKQEELSTEAYIEELIGREREYNQKDCQLRINVLEKVILHLKRKDSIWELKIDDLTL</sequence>
<keyword evidence="2" id="KW-0547">Nucleotide-binding</keyword>
<evidence type="ECO:0000256" key="3">
    <source>
        <dbReference type="SAM" id="Coils"/>
    </source>
</evidence>
<dbReference type="CDD" id="cd00063">
    <property type="entry name" value="FN3"/>
    <property type="match status" value="1"/>
</dbReference>
<reference evidence="5 6" key="1">
    <citation type="submission" date="2020-06" db="EMBL/GenBank/DDBJ databases">
        <authorList>
            <person name="Li R."/>
            <person name="Bekaert M."/>
        </authorList>
    </citation>
    <scope>NUCLEOTIDE SEQUENCE [LARGE SCALE GENOMIC DNA]</scope>
    <source>
        <strain evidence="6">wild</strain>
    </source>
</reference>
<keyword evidence="3" id="KW-0175">Coiled coil</keyword>
<dbReference type="PANTHER" id="PTHR32046:SF14">
    <property type="match status" value="1"/>
</dbReference>
<dbReference type="OrthoDB" id="8954335at2759"/>
<gene>
    <name evidence="5" type="ORF">MCOR_9589</name>
</gene>
<feature type="domain" description="AIG1-type G" evidence="4">
    <location>
        <begin position="167"/>
        <end position="333"/>
    </location>
</feature>
<dbReference type="Gene3D" id="3.40.50.300">
    <property type="entry name" value="P-loop containing nucleotide triphosphate hydrolases"/>
    <property type="match status" value="1"/>
</dbReference>
<evidence type="ECO:0000256" key="1">
    <source>
        <dbReference type="ARBA" id="ARBA00008535"/>
    </source>
</evidence>
<dbReference type="InterPro" id="IPR003961">
    <property type="entry name" value="FN3_dom"/>
</dbReference>
<accession>A0A6J8ARK6</accession>
<dbReference type="InterPro" id="IPR006703">
    <property type="entry name" value="G_AIG1"/>
</dbReference>
<evidence type="ECO:0000259" key="4">
    <source>
        <dbReference type="Pfam" id="PF04548"/>
    </source>
</evidence>
<dbReference type="Pfam" id="PF04548">
    <property type="entry name" value="AIG1"/>
    <property type="match status" value="1"/>
</dbReference>
<dbReference type="InterPro" id="IPR027417">
    <property type="entry name" value="P-loop_NTPase"/>
</dbReference>
<evidence type="ECO:0000256" key="2">
    <source>
        <dbReference type="ARBA" id="ARBA00022741"/>
    </source>
</evidence>
<evidence type="ECO:0000313" key="5">
    <source>
        <dbReference type="EMBL" id="CAC5370964.1"/>
    </source>
</evidence>
<keyword evidence="6" id="KW-1185">Reference proteome</keyword>
<dbReference type="EMBL" id="CACVKT020001743">
    <property type="protein sequence ID" value="CAC5370964.1"/>
    <property type="molecule type" value="Genomic_DNA"/>
</dbReference>